<reference evidence="1 2" key="1">
    <citation type="journal article" date="2018" name="Sci. Rep.">
        <title>Comparative analysis of the Pocillopora damicornis genome highlights role of immune system in coral evolution.</title>
        <authorList>
            <person name="Cunning R."/>
            <person name="Bay R.A."/>
            <person name="Gillette P."/>
            <person name="Baker A.C."/>
            <person name="Traylor-Knowles N."/>
        </authorList>
    </citation>
    <scope>NUCLEOTIDE SEQUENCE [LARGE SCALE GENOMIC DNA]</scope>
    <source>
        <strain evidence="1">RSMAS</strain>
        <tissue evidence="1">Whole animal</tissue>
    </source>
</reference>
<name>A0A3M6TEW7_POCDA</name>
<proteinExistence type="predicted"/>
<keyword evidence="2" id="KW-1185">Reference proteome</keyword>
<protein>
    <submittedName>
        <fullName evidence="1">Uncharacterized protein</fullName>
    </submittedName>
</protein>
<dbReference type="EMBL" id="RCHS01003759">
    <property type="protein sequence ID" value="RMX39913.1"/>
    <property type="molecule type" value="Genomic_DNA"/>
</dbReference>
<accession>A0A3M6TEW7</accession>
<organism evidence="1 2">
    <name type="scientific">Pocillopora damicornis</name>
    <name type="common">Cauliflower coral</name>
    <name type="synonym">Millepora damicornis</name>
    <dbReference type="NCBI Taxonomy" id="46731"/>
    <lineage>
        <taxon>Eukaryota</taxon>
        <taxon>Metazoa</taxon>
        <taxon>Cnidaria</taxon>
        <taxon>Anthozoa</taxon>
        <taxon>Hexacorallia</taxon>
        <taxon>Scleractinia</taxon>
        <taxon>Astrocoeniina</taxon>
        <taxon>Pocilloporidae</taxon>
        <taxon>Pocillopora</taxon>
    </lineage>
</organism>
<evidence type="ECO:0000313" key="2">
    <source>
        <dbReference type="Proteomes" id="UP000275408"/>
    </source>
</evidence>
<gene>
    <name evidence="1" type="ORF">pdam_00025008</name>
</gene>
<sequence>MPYCWNKNNLHFKEDTMNFSGQDNYSCWSKERAGGAHTLGLNARIRQTIANEQCLPFGLLWRENELTIVLTKDGETVMTILGLLCVSDLGQWKLFF</sequence>
<dbReference type="Proteomes" id="UP000275408">
    <property type="component" value="Unassembled WGS sequence"/>
</dbReference>
<comment type="caution">
    <text evidence="1">The sequence shown here is derived from an EMBL/GenBank/DDBJ whole genome shotgun (WGS) entry which is preliminary data.</text>
</comment>
<dbReference type="AlphaFoldDB" id="A0A3M6TEW7"/>
<evidence type="ECO:0000313" key="1">
    <source>
        <dbReference type="EMBL" id="RMX39913.1"/>
    </source>
</evidence>